<sequence>MLEMSCQELKQRNLANSAVLHACRLSALSISQAMESRKGLDNSRPLLFQSMASCFKLVQNPEKGRILVADRDIPTSQLILEEPPCALGPQVDVDKLVCLSCFIEIDGRFQCSLCSIPMCSKECASDSIHQTLECQVFGKMGLILENYKPLMRCVFTLRLISTLRTTRDPNLKMLINDLMDHNSIRKLDVSSWDHFQKSVTNFILDNLGLTKFTSREEINRLIGIMRTNGIQTKSRNGHTQLVLLYPQMAILSHSCICNARCVKKLSTFNHIEIYAQQHIPKGTDSSILMGQALSFEPFYGHASNSNGPSYQ</sequence>
<protein>
    <recommendedName>
        <fullName evidence="1">SET domain-containing protein</fullName>
    </recommendedName>
</protein>
<feature type="domain" description="SET" evidence="1">
    <location>
        <begin position="53"/>
        <end position="290"/>
    </location>
</feature>
<dbReference type="GO" id="GO:0008170">
    <property type="term" value="F:N-methyltransferase activity"/>
    <property type="evidence" value="ECO:0007669"/>
    <property type="project" value="UniProtKB-ARBA"/>
</dbReference>
<dbReference type="InterPro" id="IPR053010">
    <property type="entry name" value="SET_SmydA-8"/>
</dbReference>
<comment type="caution">
    <text evidence="2">The sequence shown here is derived from an EMBL/GenBank/DDBJ whole genome shotgun (WGS) entry which is preliminary data.</text>
</comment>
<dbReference type="EMBL" id="VCGU01000459">
    <property type="protein sequence ID" value="TRY61876.1"/>
    <property type="molecule type" value="Genomic_DNA"/>
</dbReference>
<dbReference type="Gene3D" id="6.10.140.2220">
    <property type="match status" value="1"/>
</dbReference>
<dbReference type="Gene3D" id="2.170.270.10">
    <property type="entry name" value="SET domain"/>
    <property type="match status" value="1"/>
</dbReference>
<dbReference type="PANTHER" id="PTHR46455">
    <property type="entry name" value="SET AND MYND DOMAIN CONTAINING, ARTHROPOD-SPECIFIC, MEMBER 4, ISOFORM A"/>
    <property type="match status" value="1"/>
</dbReference>
<keyword evidence="3" id="KW-1185">Reference proteome</keyword>
<dbReference type="SUPFAM" id="SSF82199">
    <property type="entry name" value="SET domain"/>
    <property type="match status" value="1"/>
</dbReference>
<proteinExistence type="predicted"/>
<evidence type="ECO:0000313" key="3">
    <source>
        <dbReference type="Proteomes" id="UP000318571"/>
    </source>
</evidence>
<name>A0A553N8V6_TIGCA</name>
<dbReference type="InterPro" id="IPR001214">
    <property type="entry name" value="SET_dom"/>
</dbReference>
<dbReference type="STRING" id="6832.A0A553N8V6"/>
<dbReference type="AlphaFoldDB" id="A0A553N8V6"/>
<reference evidence="2 3" key="1">
    <citation type="journal article" date="2018" name="Nat. Ecol. Evol.">
        <title>Genomic signatures of mitonuclear coevolution across populations of Tigriopus californicus.</title>
        <authorList>
            <person name="Barreto F.S."/>
            <person name="Watson E.T."/>
            <person name="Lima T.G."/>
            <person name="Willett C.S."/>
            <person name="Edmands S."/>
            <person name="Li W."/>
            <person name="Burton R.S."/>
        </authorList>
    </citation>
    <scope>NUCLEOTIDE SEQUENCE [LARGE SCALE GENOMIC DNA]</scope>
    <source>
        <strain evidence="2 3">San Diego</strain>
    </source>
</reference>
<dbReference type="GO" id="GO:0008757">
    <property type="term" value="F:S-adenosylmethionine-dependent methyltransferase activity"/>
    <property type="evidence" value="ECO:0007669"/>
    <property type="project" value="UniProtKB-ARBA"/>
</dbReference>
<gene>
    <name evidence="2" type="ORF">TCAL_03170</name>
</gene>
<evidence type="ECO:0000313" key="2">
    <source>
        <dbReference type="EMBL" id="TRY61876.1"/>
    </source>
</evidence>
<dbReference type="Gene3D" id="1.10.220.160">
    <property type="match status" value="1"/>
</dbReference>
<organism evidence="2 3">
    <name type="scientific">Tigriopus californicus</name>
    <name type="common">Marine copepod</name>
    <dbReference type="NCBI Taxonomy" id="6832"/>
    <lineage>
        <taxon>Eukaryota</taxon>
        <taxon>Metazoa</taxon>
        <taxon>Ecdysozoa</taxon>
        <taxon>Arthropoda</taxon>
        <taxon>Crustacea</taxon>
        <taxon>Multicrustacea</taxon>
        <taxon>Hexanauplia</taxon>
        <taxon>Copepoda</taxon>
        <taxon>Harpacticoida</taxon>
        <taxon>Harpacticidae</taxon>
        <taxon>Tigriopus</taxon>
    </lineage>
</organism>
<dbReference type="InterPro" id="IPR046341">
    <property type="entry name" value="SET_dom_sf"/>
</dbReference>
<evidence type="ECO:0000259" key="1">
    <source>
        <dbReference type="PROSITE" id="PS50280"/>
    </source>
</evidence>
<dbReference type="GO" id="GO:0008276">
    <property type="term" value="F:protein methyltransferase activity"/>
    <property type="evidence" value="ECO:0007669"/>
    <property type="project" value="UniProtKB-ARBA"/>
</dbReference>
<accession>A0A553N8V6</accession>
<dbReference type="PROSITE" id="PS50280">
    <property type="entry name" value="SET"/>
    <property type="match status" value="1"/>
</dbReference>
<dbReference type="Proteomes" id="UP000318571">
    <property type="component" value="Chromosome 8"/>
</dbReference>
<dbReference type="PANTHER" id="PTHR46455:SF5">
    <property type="entry name" value="SET AND MYND DOMAIN CONTAINING, ARTHROPOD-SPECIFIC, MEMBER 4, ISOFORM A"/>
    <property type="match status" value="1"/>
</dbReference>